<accession>A0AAW0NH00</accession>
<evidence type="ECO:0008006" key="4">
    <source>
        <dbReference type="Google" id="ProtNLM"/>
    </source>
</evidence>
<sequence>MGKLHSKISSKCRQSPEGGVLASTLLNSQREVEHIPSCKEKLSTNMHRVSQSNNYLLEVNLPPEQELNKNKQSIQEHTNVSLANQEKNPFRDDTKQEWLFTLCNESGNSNKEDMSRVCKAIDASVKPDSANTTTLKIKIVLNSHQHKDKKQSSSEETERPMRRLYSVGENIERRNHYLDLAGIENFTSKFDDYEFTYQKHSAQQHHLLATNDNYSQKESHSLSKDNSQRAPPLWKEEKCRVHPHHPVSLCRHHSSIFRRDTNGRVHRSHSKKLRPQASLRRPVSCHHRGLNDCDILTAPQPSSLCSSLVRHDHHHLHEHHHHHHHHYHAA</sequence>
<evidence type="ECO:0000313" key="3">
    <source>
        <dbReference type="Proteomes" id="UP001460270"/>
    </source>
</evidence>
<dbReference type="AlphaFoldDB" id="A0AAW0NH00"/>
<name>A0AAW0NH00_9GOBI</name>
<feature type="region of interest" description="Disordered" evidence="1">
    <location>
        <begin position="262"/>
        <end position="282"/>
    </location>
</feature>
<proteinExistence type="predicted"/>
<organism evidence="2 3">
    <name type="scientific">Mugilogobius chulae</name>
    <name type="common">yellowstripe goby</name>
    <dbReference type="NCBI Taxonomy" id="88201"/>
    <lineage>
        <taxon>Eukaryota</taxon>
        <taxon>Metazoa</taxon>
        <taxon>Chordata</taxon>
        <taxon>Craniata</taxon>
        <taxon>Vertebrata</taxon>
        <taxon>Euteleostomi</taxon>
        <taxon>Actinopterygii</taxon>
        <taxon>Neopterygii</taxon>
        <taxon>Teleostei</taxon>
        <taxon>Neoteleostei</taxon>
        <taxon>Acanthomorphata</taxon>
        <taxon>Gobiaria</taxon>
        <taxon>Gobiiformes</taxon>
        <taxon>Gobioidei</taxon>
        <taxon>Gobiidae</taxon>
        <taxon>Gobionellinae</taxon>
        <taxon>Mugilogobius</taxon>
    </lineage>
</organism>
<dbReference type="EMBL" id="JBBPFD010000014">
    <property type="protein sequence ID" value="KAK7899078.1"/>
    <property type="molecule type" value="Genomic_DNA"/>
</dbReference>
<protein>
    <recommendedName>
        <fullName evidence="4">Protein naked cuticle homolog</fullName>
    </recommendedName>
</protein>
<evidence type="ECO:0000313" key="2">
    <source>
        <dbReference type="EMBL" id="KAK7899078.1"/>
    </source>
</evidence>
<reference evidence="3" key="1">
    <citation type="submission" date="2024-04" db="EMBL/GenBank/DDBJ databases">
        <title>Salinicola lusitanus LLJ914,a marine bacterium isolated from the Okinawa Trough.</title>
        <authorList>
            <person name="Li J."/>
        </authorList>
    </citation>
    <scope>NUCLEOTIDE SEQUENCE [LARGE SCALE GENOMIC DNA]</scope>
</reference>
<evidence type="ECO:0000256" key="1">
    <source>
        <dbReference type="SAM" id="MobiDB-lite"/>
    </source>
</evidence>
<comment type="caution">
    <text evidence="2">The sequence shown here is derived from an EMBL/GenBank/DDBJ whole genome shotgun (WGS) entry which is preliminary data.</text>
</comment>
<keyword evidence="3" id="KW-1185">Reference proteome</keyword>
<gene>
    <name evidence="2" type="ORF">WMY93_019931</name>
</gene>
<feature type="compositionally biased region" description="Basic residues" evidence="1">
    <location>
        <begin position="264"/>
        <end position="274"/>
    </location>
</feature>
<dbReference type="Proteomes" id="UP001460270">
    <property type="component" value="Unassembled WGS sequence"/>
</dbReference>